<keyword evidence="3" id="KW-0171">Cobalt transport</keyword>
<feature type="binding site" evidence="7">
    <location>
        <position position="277"/>
    </location>
    <ligand>
        <name>cyanocob(III)alamin</name>
        <dbReference type="ChEBI" id="CHEBI:17439"/>
    </ligand>
</feature>
<reference evidence="11" key="3">
    <citation type="submission" date="2025-09" db="UniProtKB">
        <authorList>
            <consortium name="Ensembl"/>
        </authorList>
    </citation>
    <scope>IDENTIFICATION</scope>
</reference>
<gene>
    <name evidence="11" type="primary">TCN1</name>
</gene>
<evidence type="ECO:0000256" key="8">
    <source>
        <dbReference type="PIRSR" id="PIRSR602157-2"/>
    </source>
</evidence>
<keyword evidence="5 10" id="KW-0732">Signal</keyword>
<dbReference type="GeneTree" id="ENSGT00530000063370"/>
<feature type="disulfide bond" evidence="8">
    <location>
        <begin position="146"/>
        <end position="188"/>
    </location>
</feature>
<evidence type="ECO:0000256" key="6">
    <source>
        <dbReference type="ARBA" id="ARBA00023285"/>
    </source>
</evidence>
<evidence type="ECO:0000313" key="11">
    <source>
        <dbReference type="Ensembl" id="ENSACAP00000032893.1"/>
    </source>
</evidence>
<dbReference type="InterPro" id="IPR051588">
    <property type="entry name" value="Cobalamin_Transport"/>
</dbReference>
<feature type="region of interest" description="Disordered" evidence="9">
    <location>
        <begin position="397"/>
        <end position="433"/>
    </location>
</feature>
<evidence type="ECO:0000256" key="9">
    <source>
        <dbReference type="SAM" id="MobiDB-lite"/>
    </source>
</evidence>
<feature type="compositionally biased region" description="Basic and acidic residues" evidence="9">
    <location>
        <begin position="403"/>
        <end position="416"/>
    </location>
</feature>
<comment type="similarity">
    <text evidence="2">Belongs to the eukaryotic cobalamin transport proteins family.</text>
</comment>
<feature type="binding site" evidence="7">
    <location>
        <begin position="392"/>
        <end position="394"/>
    </location>
    <ligand>
        <name>cyanocob(III)alamin</name>
        <dbReference type="ChEBI" id="CHEBI:17439"/>
    </ligand>
</feature>
<keyword evidence="4" id="KW-0964">Secreted</keyword>
<keyword evidence="6 7" id="KW-0170">Cobalt</keyword>
<dbReference type="GO" id="GO:0015889">
    <property type="term" value="P:cobalamin transport"/>
    <property type="evidence" value="ECO:0000318"/>
    <property type="project" value="GO_Central"/>
</dbReference>
<dbReference type="GO" id="GO:0031419">
    <property type="term" value="F:cobalamin binding"/>
    <property type="evidence" value="ECO:0000318"/>
    <property type="project" value="GO_Central"/>
</dbReference>
<proteinExistence type="inferred from homology"/>
<dbReference type="Gene3D" id="1.50.10.20">
    <property type="match status" value="1"/>
</dbReference>
<evidence type="ECO:0000256" key="3">
    <source>
        <dbReference type="ARBA" id="ARBA00022426"/>
    </source>
</evidence>
<dbReference type="Ensembl" id="ENSACAT00000045795.1">
    <property type="protein sequence ID" value="ENSACAP00000032893.1"/>
    <property type="gene ID" value="ENSACAG00000009976.4"/>
</dbReference>
<sequence>MRSPLEFIFLLLIKGCLPCAVNEDQQPLETYLLNKMAQSAMASEALPNPNVLLALRLAQDHSLNIERRLLKKLSKDAIDRMKNVKTFSSGHQAACSNPRRVSDENVLLDLVSLLEQKFDMEMKNINNSNNPLTNYYQLGLSVLALCQLQGTFSPSQIADLFSPDEKKYYLSGQFSVDTAALAILAQICVQNTMNDAALVKENRTISANVQWLLKKMLEHKSNRGIIGNMYSTGEAMQALFVADKYLVPGSWNCTQTLATVLSEIPKRTFDNPMAAAQLLPSLWGRTYLDVNRFNCSKDKGDHFTYFAFQQIMPFASQRSITVMYTVTDSYSNRFSESTTVTVPESSVFFRVMEAAQEKDPKKFRFTYEQSQWGPYITSVQDLRADNDNCIYWKLLSGNTPLSKGEDKSEPGKEQMRRKMRRAVGSAREQRKEN</sequence>
<dbReference type="GO" id="GO:0005615">
    <property type="term" value="C:extracellular space"/>
    <property type="evidence" value="ECO:0000318"/>
    <property type="project" value="GO_Central"/>
</dbReference>
<dbReference type="Gene3D" id="2.170.130.30">
    <property type="match status" value="1"/>
</dbReference>
<dbReference type="InParanoid" id="A0A803TCF3"/>
<evidence type="ECO:0000256" key="1">
    <source>
        <dbReference type="ARBA" id="ARBA00004613"/>
    </source>
</evidence>
<feature type="binding site" evidence="7">
    <location>
        <begin position="375"/>
        <end position="376"/>
    </location>
    <ligand>
        <name>cyanocob(III)alamin</name>
        <dbReference type="ChEBI" id="CHEBI:17439"/>
    </ligand>
</feature>
<feature type="signal peptide" evidence="10">
    <location>
        <begin position="1"/>
        <end position="18"/>
    </location>
</feature>
<accession>A0A803TCF3</accession>
<evidence type="ECO:0000256" key="10">
    <source>
        <dbReference type="SAM" id="SignalP"/>
    </source>
</evidence>
<organism evidence="11 12">
    <name type="scientific">Anolis carolinensis</name>
    <name type="common">Green anole</name>
    <name type="synonym">American chameleon</name>
    <dbReference type="NCBI Taxonomy" id="28377"/>
    <lineage>
        <taxon>Eukaryota</taxon>
        <taxon>Metazoa</taxon>
        <taxon>Chordata</taxon>
        <taxon>Craniata</taxon>
        <taxon>Vertebrata</taxon>
        <taxon>Euteleostomi</taxon>
        <taxon>Lepidosauria</taxon>
        <taxon>Squamata</taxon>
        <taxon>Bifurcata</taxon>
        <taxon>Unidentata</taxon>
        <taxon>Episquamata</taxon>
        <taxon>Toxicofera</taxon>
        <taxon>Iguania</taxon>
        <taxon>Dactyloidae</taxon>
        <taxon>Anolis</taxon>
    </lineage>
</organism>
<keyword evidence="3" id="KW-0406">Ion transport</keyword>
<keyword evidence="8" id="KW-1015">Disulfide bond</keyword>
<feature type="binding site" evidence="7">
    <location>
        <begin position="133"/>
        <end position="137"/>
    </location>
    <ligand>
        <name>cyanocob(III)alamin</name>
        <dbReference type="ChEBI" id="CHEBI:17439"/>
    </ligand>
</feature>
<dbReference type="GO" id="GO:0006824">
    <property type="term" value="P:cobalt ion transport"/>
    <property type="evidence" value="ECO:0007669"/>
    <property type="project" value="UniProtKB-KW"/>
</dbReference>
<feature type="disulfide bond" evidence="8">
    <location>
        <begin position="19"/>
        <end position="253"/>
    </location>
</feature>
<reference evidence="11" key="2">
    <citation type="submission" date="2025-08" db="UniProtKB">
        <authorList>
            <consortium name="Ensembl"/>
        </authorList>
    </citation>
    <scope>IDENTIFICATION</scope>
</reference>
<protein>
    <submittedName>
        <fullName evidence="11">Transcobalamin 1</fullName>
    </submittedName>
</protein>
<dbReference type="Proteomes" id="UP000001646">
    <property type="component" value="Chromosome 1"/>
</dbReference>
<dbReference type="PANTHER" id="PTHR10559">
    <property type="entry name" value="TRANSCOBALAMIN-1/GASTRIC INTRINSIC FACTOR"/>
    <property type="match status" value="1"/>
</dbReference>
<keyword evidence="12" id="KW-1185">Reference proteome</keyword>
<comment type="subcellular location">
    <subcellularLocation>
        <location evidence="1">Secreted</location>
    </subcellularLocation>
</comment>
<dbReference type="AlphaFoldDB" id="A0A803TCF3"/>
<evidence type="ECO:0000256" key="4">
    <source>
        <dbReference type="ARBA" id="ARBA00022525"/>
    </source>
</evidence>
<evidence type="ECO:0000256" key="7">
    <source>
        <dbReference type="PIRSR" id="PIRSR602157-1"/>
    </source>
</evidence>
<feature type="binding site" evidence="7">
    <location>
        <position position="401"/>
    </location>
    <ligand>
        <name>cyanocob(III)alamin</name>
        <dbReference type="ChEBI" id="CHEBI:17439"/>
    </ligand>
</feature>
<evidence type="ECO:0000256" key="2">
    <source>
        <dbReference type="ARBA" id="ARBA00006449"/>
    </source>
</evidence>
<dbReference type="Bgee" id="ENSACAG00000009976">
    <property type="expression patterns" value="Expressed in dewlap and 7 other cell types or tissues"/>
</dbReference>
<dbReference type="Pfam" id="PF01122">
    <property type="entry name" value="Cobalamin_bind"/>
    <property type="match status" value="1"/>
</dbReference>
<keyword evidence="3" id="KW-0813">Transport</keyword>
<feature type="binding site" evidence="7">
    <location>
        <position position="177"/>
    </location>
    <ligand>
        <name>cyanocob(III)alamin</name>
        <dbReference type="ChEBI" id="CHEBI:17439"/>
    </ligand>
</feature>
<dbReference type="InterPro" id="IPR002157">
    <property type="entry name" value="Cbl-bd_prot"/>
</dbReference>
<name>A0A803TCF3_ANOCA</name>
<dbReference type="PANTHER" id="PTHR10559:SF13">
    <property type="entry name" value="TRANSCOBALAMIN-1"/>
    <property type="match status" value="1"/>
</dbReference>
<reference evidence="11 12" key="1">
    <citation type="submission" date="2009-12" db="EMBL/GenBank/DDBJ databases">
        <title>The Genome Sequence of Anolis carolinensis (Green Anole Lizard).</title>
        <authorList>
            <consortium name="The Genome Sequencing Platform"/>
            <person name="Di Palma F."/>
            <person name="Alfoldi J."/>
            <person name="Heiman D."/>
            <person name="Young S."/>
            <person name="Grabherr M."/>
            <person name="Johnson J."/>
            <person name="Lander E.S."/>
            <person name="Lindblad-Toh K."/>
        </authorList>
    </citation>
    <scope>NUCLEOTIDE SEQUENCE [LARGE SCALE GENOMIC DNA]</scope>
    <source>
        <strain evidence="11 12">JBL SC #1</strain>
    </source>
</reference>
<evidence type="ECO:0000313" key="12">
    <source>
        <dbReference type="Proteomes" id="UP000001646"/>
    </source>
</evidence>
<evidence type="ECO:0000256" key="5">
    <source>
        <dbReference type="ARBA" id="ARBA00022729"/>
    </source>
</evidence>
<feature type="binding site" evidence="7">
    <location>
        <position position="228"/>
    </location>
    <ligand>
        <name>cyanocob(III)alamin</name>
        <dbReference type="ChEBI" id="CHEBI:17439"/>
    </ligand>
</feature>
<feature type="chain" id="PRO_5032527251" evidence="10">
    <location>
        <begin position="19"/>
        <end position="433"/>
    </location>
</feature>